<sequence>MDLINPPKDVDSATIFAFFSRIQESYKQALLPLFWILLDPARIPPVDDYLAEKWLLIESVIRAIRAIGSGPHWAPNGTPDIQPETRPFRQLWERMRPWVQFLFENRHLLPSIGRSRSTRREVLVTFFQLSFCLFVKDMHTAYGKPGFYEILFYTWRLSFSDPLLVHRVIVMFLPGDDLSQAQLDDALAGAGGTLDDLARTFAQAFHLYAQRVDGDSARPDRFADREAIVAAGRAIQSIDSLTVSDPRRGSGLFIDALLQRVKVGDLVRLFAHCAAIAKHPPNAFSKQYWVSWDSSFSVLVIISEWLILTSRPRLITALKQGFLTSLTAFCCRRPLSSDGYRSIGIVIENVLQPSTAMRTVNEALLPALHLCEPLSSASSFRALPIADGWDKLMAMSQFGASAFAGPSVLGIEEHEPDLLEACSNPEVPFLSAGISV</sequence>
<evidence type="ECO:0000313" key="2">
    <source>
        <dbReference type="Proteomes" id="UP000815677"/>
    </source>
</evidence>
<reference evidence="1" key="1">
    <citation type="submission" date="2014-09" db="EMBL/GenBank/DDBJ databases">
        <title>Genome sequence of the luminous mushroom Mycena chlorophos for searching fungal bioluminescence genes.</title>
        <authorList>
            <person name="Tanaka Y."/>
            <person name="Kasuga D."/>
            <person name="Oba Y."/>
            <person name="Hase S."/>
            <person name="Sato K."/>
            <person name="Oba Y."/>
            <person name="Sakakibara Y."/>
        </authorList>
    </citation>
    <scope>NUCLEOTIDE SEQUENCE</scope>
</reference>
<proteinExistence type="predicted"/>
<dbReference type="Proteomes" id="UP000815677">
    <property type="component" value="Unassembled WGS sequence"/>
</dbReference>
<name>A0ABQ0LWJ2_MYCCL</name>
<organism evidence="1 2">
    <name type="scientific">Mycena chlorophos</name>
    <name type="common">Agaric fungus</name>
    <name type="synonym">Agaricus chlorophos</name>
    <dbReference type="NCBI Taxonomy" id="658473"/>
    <lineage>
        <taxon>Eukaryota</taxon>
        <taxon>Fungi</taxon>
        <taxon>Dikarya</taxon>
        <taxon>Basidiomycota</taxon>
        <taxon>Agaricomycotina</taxon>
        <taxon>Agaricomycetes</taxon>
        <taxon>Agaricomycetidae</taxon>
        <taxon>Agaricales</taxon>
        <taxon>Marasmiineae</taxon>
        <taxon>Mycenaceae</taxon>
        <taxon>Mycena</taxon>
    </lineage>
</organism>
<evidence type="ECO:0000313" key="1">
    <source>
        <dbReference type="EMBL" id="GAT54937.1"/>
    </source>
</evidence>
<dbReference type="EMBL" id="DF848812">
    <property type="protein sequence ID" value="GAT54937.1"/>
    <property type="molecule type" value="Genomic_DNA"/>
</dbReference>
<keyword evidence="2" id="KW-1185">Reference proteome</keyword>
<gene>
    <name evidence="1" type="ORF">MCHLO_11755</name>
</gene>
<protein>
    <submittedName>
        <fullName evidence="1">Uncharacterized protein</fullName>
    </submittedName>
</protein>
<accession>A0ABQ0LWJ2</accession>